<feature type="transmembrane region" description="Helical" evidence="8">
    <location>
        <begin position="39"/>
        <end position="63"/>
    </location>
</feature>
<dbReference type="InterPro" id="IPR011701">
    <property type="entry name" value="MFS"/>
</dbReference>
<dbReference type="GO" id="GO:0005886">
    <property type="term" value="C:plasma membrane"/>
    <property type="evidence" value="ECO:0007669"/>
    <property type="project" value="UniProtKB-SubCell"/>
</dbReference>
<dbReference type="CDD" id="cd17319">
    <property type="entry name" value="MFS_ExuT_GudP_like"/>
    <property type="match status" value="1"/>
</dbReference>
<evidence type="ECO:0000256" key="1">
    <source>
        <dbReference type="ARBA" id="ARBA00004429"/>
    </source>
</evidence>
<feature type="domain" description="Major facilitator superfamily (MFS) profile" evidence="9">
    <location>
        <begin position="10"/>
        <end position="433"/>
    </location>
</feature>
<evidence type="ECO:0000256" key="4">
    <source>
        <dbReference type="ARBA" id="ARBA00022692"/>
    </source>
</evidence>
<dbReference type="Gene3D" id="1.20.1250.20">
    <property type="entry name" value="MFS general substrate transporter like domains"/>
    <property type="match status" value="2"/>
</dbReference>
<evidence type="ECO:0000256" key="3">
    <source>
        <dbReference type="ARBA" id="ARBA00022519"/>
    </source>
</evidence>
<keyword evidence="5 8" id="KW-1133">Transmembrane helix</keyword>
<keyword evidence="6 8" id="KW-0472">Membrane</keyword>
<gene>
    <name evidence="10" type="ORF">BMS46_01900</name>
</gene>
<dbReference type="PROSITE" id="PS50850">
    <property type="entry name" value="MFS"/>
    <property type="match status" value="1"/>
</dbReference>
<dbReference type="PANTHER" id="PTHR11662">
    <property type="entry name" value="SOLUTE CARRIER FAMILY 17"/>
    <property type="match status" value="1"/>
</dbReference>
<dbReference type="AlphaFoldDB" id="A0A627VJ52"/>
<reference evidence="10" key="1">
    <citation type="submission" date="2018-07" db="EMBL/GenBank/DDBJ databases">
        <authorList>
            <consortium name="PulseNet: The National Subtyping Network for Foodborne Disease Surveillance"/>
            <person name="Tarr C.L."/>
            <person name="Trees E."/>
            <person name="Katz L.S."/>
            <person name="Carleton-Romer H.A."/>
            <person name="Stroika S."/>
            <person name="Kucerova Z."/>
            <person name="Roache K.F."/>
            <person name="Sabol A.L."/>
            <person name="Besser J."/>
            <person name="Gerner-Smidt P."/>
        </authorList>
    </citation>
    <scope>NUCLEOTIDE SEQUENCE</scope>
    <source>
        <strain evidence="10">PNUSAS005056</strain>
    </source>
</reference>
<feature type="transmembrane region" description="Helical" evidence="8">
    <location>
        <begin position="385"/>
        <end position="403"/>
    </location>
</feature>
<evidence type="ECO:0000256" key="5">
    <source>
        <dbReference type="ARBA" id="ARBA00022989"/>
    </source>
</evidence>
<proteinExistence type="inferred from homology"/>
<dbReference type="InterPro" id="IPR036259">
    <property type="entry name" value="MFS_trans_sf"/>
</dbReference>
<comment type="caution">
    <text evidence="10">The sequence shown here is derived from an EMBL/GenBank/DDBJ whole genome shotgun (WGS) entry which is preliminary data.</text>
</comment>
<feature type="transmembrane region" description="Helical" evidence="8">
    <location>
        <begin position="409"/>
        <end position="429"/>
    </location>
</feature>
<comment type="similarity">
    <text evidence="7">Belongs to the major facilitator superfamily. Phthalate permease family.</text>
</comment>
<feature type="transmembrane region" description="Helical" evidence="8">
    <location>
        <begin position="244"/>
        <end position="266"/>
    </location>
</feature>
<dbReference type="SUPFAM" id="SSF103473">
    <property type="entry name" value="MFS general substrate transporter"/>
    <property type="match status" value="1"/>
</dbReference>
<dbReference type="InterPro" id="IPR050382">
    <property type="entry name" value="MFS_Na/Anion_cotransporter"/>
</dbReference>
<evidence type="ECO:0000259" key="9">
    <source>
        <dbReference type="PROSITE" id="PS50850"/>
    </source>
</evidence>
<keyword evidence="4 8" id="KW-0812">Transmembrane</keyword>
<sequence>MKRKTMGWLIVFLLFIVYMLNYMDRSALSITAPLIEKELGFNAAEMGMIFSAFFIGYALFNFIGGWASDKVGPKTVFLIAALLWSVFCGLTGLVTGLWTMLIVRVLFGMAEGPVSAAGNKIINNWISRKESATAIKIINNWISRKESATAIGIFSAGSPLGGAVSGPIVGLLALSLGWRPAFGIIFLFGLVWVLLWYFIVSDKPTMSKRLAPEERIDFENHEDVILSDDGRATPSLGYYMKQPMVWATTLAFFSYNYILFFFLTWFPSYLNHSLHLDIKEISIATVIPWVIGAIGMVLGGVCSDVIYRITGNALLSRRLILGVCLAGAAVCVAVSGTVSTIGSAITLMSVSLFLLYLTGPIYWAVIQDVVHKDKVGSVGGAMHGLANISGIIGPLVTGFIVQFSGKYDYAFYLAGAIAIVSSLLVFVFVKSKGFKANESQSCVH</sequence>
<dbReference type="PIRSF" id="PIRSF002808">
    <property type="entry name" value="Hexose_phosphate_transp"/>
    <property type="match status" value="1"/>
</dbReference>
<evidence type="ECO:0000256" key="8">
    <source>
        <dbReference type="SAM" id="Phobius"/>
    </source>
</evidence>
<protein>
    <submittedName>
        <fullName evidence="10">MFS transporter</fullName>
    </submittedName>
</protein>
<feature type="transmembrane region" description="Helical" evidence="8">
    <location>
        <begin position="181"/>
        <end position="200"/>
    </location>
</feature>
<dbReference type="Pfam" id="PF07690">
    <property type="entry name" value="MFS_1"/>
    <property type="match status" value="1"/>
</dbReference>
<feature type="transmembrane region" description="Helical" evidence="8">
    <location>
        <begin position="286"/>
        <end position="307"/>
    </location>
</feature>
<organism evidence="10">
    <name type="scientific">Salmonella typhimurium</name>
    <dbReference type="NCBI Taxonomy" id="90371"/>
    <lineage>
        <taxon>Bacteria</taxon>
        <taxon>Pseudomonadati</taxon>
        <taxon>Pseudomonadota</taxon>
        <taxon>Gammaproteobacteria</taxon>
        <taxon>Enterobacterales</taxon>
        <taxon>Enterobacteriaceae</taxon>
        <taxon>Salmonella</taxon>
    </lineage>
</organism>
<comment type="subcellular location">
    <subcellularLocation>
        <location evidence="1">Cell inner membrane</location>
        <topology evidence="1">Multi-pass membrane protein</topology>
    </subcellularLocation>
</comment>
<evidence type="ECO:0000256" key="7">
    <source>
        <dbReference type="ARBA" id="ARBA00038514"/>
    </source>
</evidence>
<dbReference type="InterPro" id="IPR020846">
    <property type="entry name" value="MFS_dom"/>
</dbReference>
<keyword evidence="2" id="KW-1003">Cell membrane</keyword>
<name>A0A627VJ52_SALTM</name>
<evidence type="ECO:0000313" key="10">
    <source>
        <dbReference type="EMBL" id="EDC9935251.1"/>
    </source>
</evidence>
<evidence type="ECO:0000256" key="2">
    <source>
        <dbReference type="ARBA" id="ARBA00022475"/>
    </source>
</evidence>
<feature type="transmembrane region" description="Helical" evidence="8">
    <location>
        <begin position="319"/>
        <end position="338"/>
    </location>
</feature>
<dbReference type="PANTHER" id="PTHR11662:SF399">
    <property type="entry name" value="FI19708P1-RELATED"/>
    <property type="match status" value="1"/>
</dbReference>
<evidence type="ECO:0000256" key="6">
    <source>
        <dbReference type="ARBA" id="ARBA00023136"/>
    </source>
</evidence>
<accession>A0A627VJ52</accession>
<feature type="transmembrane region" description="Helical" evidence="8">
    <location>
        <begin position="344"/>
        <end position="365"/>
    </location>
</feature>
<dbReference type="GO" id="GO:0022857">
    <property type="term" value="F:transmembrane transporter activity"/>
    <property type="evidence" value="ECO:0007669"/>
    <property type="project" value="InterPro"/>
</dbReference>
<dbReference type="EMBL" id="AALSSR010000002">
    <property type="protein sequence ID" value="EDC9935251.1"/>
    <property type="molecule type" value="Genomic_DNA"/>
</dbReference>
<dbReference type="InterPro" id="IPR000849">
    <property type="entry name" value="Sugar_P_transporter"/>
</dbReference>
<feature type="transmembrane region" description="Helical" evidence="8">
    <location>
        <begin position="75"/>
        <end position="103"/>
    </location>
</feature>
<keyword evidence="3" id="KW-0997">Cell inner membrane</keyword>